<keyword evidence="3" id="KW-0378">Hydrolase</keyword>
<reference evidence="8" key="1">
    <citation type="submission" date="2020-08" db="EMBL/GenBank/DDBJ databases">
        <title>Genome public.</title>
        <authorList>
            <person name="Liu C."/>
            <person name="Sun Q."/>
        </authorList>
    </citation>
    <scope>NUCLEOTIDE SEQUENCE</scope>
    <source>
        <strain evidence="8">NSJ-33</strain>
    </source>
</reference>
<keyword evidence="5" id="KW-0326">Glycosidase</keyword>
<dbReference type="EMBL" id="JACRSV010000001">
    <property type="protein sequence ID" value="MBC8559240.1"/>
    <property type="molecule type" value="Genomic_DNA"/>
</dbReference>
<dbReference type="GO" id="GO:0016798">
    <property type="term" value="F:hydrolase activity, acting on glycosyl bonds"/>
    <property type="evidence" value="ECO:0007669"/>
    <property type="project" value="UniProtKB-KW"/>
</dbReference>
<evidence type="ECO:0000256" key="1">
    <source>
        <dbReference type="ARBA" id="ARBA00001911"/>
    </source>
</evidence>
<proteinExistence type="inferred from homology"/>
<dbReference type="RefSeq" id="WP_249294133.1">
    <property type="nucleotide sequence ID" value="NZ_JACRSV010000001.1"/>
</dbReference>
<dbReference type="InterPro" id="IPR050463">
    <property type="entry name" value="Gfo/Idh/MocA_oxidrdct_glycsds"/>
</dbReference>
<evidence type="ECO:0000313" key="8">
    <source>
        <dbReference type="EMBL" id="MBC8559240.1"/>
    </source>
</evidence>
<comment type="similarity">
    <text evidence="2">Belongs to the Gfo/Idh/MocA family. Glycosyl hydrolase 109 subfamily.</text>
</comment>
<evidence type="ECO:0000259" key="7">
    <source>
        <dbReference type="Pfam" id="PF21252"/>
    </source>
</evidence>
<dbReference type="SUPFAM" id="SSF51735">
    <property type="entry name" value="NAD(P)-binding Rossmann-fold domains"/>
    <property type="match status" value="1"/>
</dbReference>
<gene>
    <name evidence="8" type="ORF">H8710_04060</name>
</gene>
<dbReference type="InterPro" id="IPR036291">
    <property type="entry name" value="NAD(P)-bd_dom_sf"/>
</dbReference>
<dbReference type="Pfam" id="PF21252">
    <property type="entry name" value="Glyco_hydro_109_C"/>
    <property type="match status" value="1"/>
</dbReference>
<dbReference type="Proteomes" id="UP000610760">
    <property type="component" value="Unassembled WGS sequence"/>
</dbReference>
<dbReference type="InterPro" id="IPR000683">
    <property type="entry name" value="Gfo/Idh/MocA-like_OxRdtase_N"/>
</dbReference>
<sequence>MNTKKNVNLGIIGSNNRARGLLTTLTTIPEAHISAVCDLIEERAQKGADIIKEKSGYMPDVCTDYHEILAKPDIDAVIIATSWNEHVGIAIDAMKAGKYTGFEVGGTSSIEQCWDMVKTYEATRTPCMMLENCCYGRRELAVLRMIREGLFGEVVHCEGSYQHDLRVDIVNGLENGDQRTKHNLYRNAELYPTHELGPIAKYLDINRGNRFLTLTATASKSRGFNEVAENRYGLQDGPYHRFAIGDIITTVIKCARGETITLTHNISIPRPYSRGNGVHGTKGIWMELNDSVYFEKEFVNQVNMDGEPWEKMEDYLEQYDHPIWKDYLQQDLHDDHGGIDYLVLKAFLYSVQNGIETPIDIYDAASWMAVTCLSEQSISMGSMPVAFPDFTNGKWVCREEPVQGKYALDE</sequence>
<evidence type="ECO:0000256" key="5">
    <source>
        <dbReference type="ARBA" id="ARBA00023295"/>
    </source>
</evidence>
<dbReference type="PANTHER" id="PTHR43818:SF1">
    <property type="entry name" value="GLYCOSYL HYDROLASE FAMILY 109 PROTEIN"/>
    <property type="match status" value="1"/>
</dbReference>
<evidence type="ECO:0000313" key="9">
    <source>
        <dbReference type="Proteomes" id="UP000610760"/>
    </source>
</evidence>
<evidence type="ECO:0000256" key="4">
    <source>
        <dbReference type="ARBA" id="ARBA00023027"/>
    </source>
</evidence>
<name>A0A926E479_9FIRM</name>
<dbReference type="Pfam" id="PF01408">
    <property type="entry name" value="GFO_IDH_MocA"/>
    <property type="match status" value="1"/>
</dbReference>
<feature type="domain" description="Glycosyl hydrolase 109 C-terminal" evidence="7">
    <location>
        <begin position="140"/>
        <end position="297"/>
    </location>
</feature>
<evidence type="ECO:0000256" key="3">
    <source>
        <dbReference type="ARBA" id="ARBA00022801"/>
    </source>
</evidence>
<accession>A0A926E479</accession>
<keyword evidence="4" id="KW-0520">NAD</keyword>
<comment type="caution">
    <text evidence="8">The sequence shown here is derived from an EMBL/GenBank/DDBJ whole genome shotgun (WGS) entry which is preliminary data.</text>
</comment>
<evidence type="ECO:0000256" key="2">
    <source>
        <dbReference type="ARBA" id="ARBA00009329"/>
    </source>
</evidence>
<dbReference type="InterPro" id="IPR049303">
    <property type="entry name" value="Glyco_hydro_109_C"/>
</dbReference>
<dbReference type="Gene3D" id="3.40.50.720">
    <property type="entry name" value="NAD(P)-binding Rossmann-like Domain"/>
    <property type="match status" value="1"/>
</dbReference>
<comment type="cofactor">
    <cofactor evidence="1">
        <name>NAD(+)</name>
        <dbReference type="ChEBI" id="CHEBI:57540"/>
    </cofactor>
</comment>
<feature type="domain" description="Gfo/Idh/MocA-like oxidoreductase N-terminal" evidence="6">
    <location>
        <begin position="8"/>
        <end position="125"/>
    </location>
</feature>
<organism evidence="8 9">
    <name type="scientific">Fumia xinanensis</name>
    <dbReference type="NCBI Taxonomy" id="2763659"/>
    <lineage>
        <taxon>Bacteria</taxon>
        <taxon>Bacillati</taxon>
        <taxon>Bacillota</taxon>
        <taxon>Clostridia</taxon>
        <taxon>Eubacteriales</taxon>
        <taxon>Oscillospiraceae</taxon>
        <taxon>Fumia</taxon>
    </lineage>
</organism>
<dbReference type="PANTHER" id="PTHR43818">
    <property type="entry name" value="BCDNA.GH03377"/>
    <property type="match status" value="1"/>
</dbReference>
<protein>
    <submittedName>
        <fullName evidence="8">Gfo/Idh/MocA family oxidoreductase</fullName>
    </submittedName>
</protein>
<keyword evidence="9" id="KW-1185">Reference proteome</keyword>
<dbReference type="AlphaFoldDB" id="A0A926E479"/>
<evidence type="ECO:0000259" key="6">
    <source>
        <dbReference type="Pfam" id="PF01408"/>
    </source>
</evidence>
<dbReference type="Gene3D" id="3.30.360.10">
    <property type="entry name" value="Dihydrodipicolinate Reductase, domain 2"/>
    <property type="match status" value="1"/>
</dbReference>
<dbReference type="GO" id="GO:0000166">
    <property type="term" value="F:nucleotide binding"/>
    <property type="evidence" value="ECO:0007669"/>
    <property type="project" value="InterPro"/>
</dbReference>